<feature type="compositionally biased region" description="Basic and acidic residues" evidence="1">
    <location>
        <begin position="73"/>
        <end position="88"/>
    </location>
</feature>
<feature type="non-terminal residue" evidence="2">
    <location>
        <position position="1"/>
    </location>
</feature>
<comment type="caution">
    <text evidence="2">The sequence shown here is derived from an EMBL/GenBank/DDBJ whole genome shotgun (WGS) entry which is preliminary data.</text>
</comment>
<dbReference type="PANTHER" id="PTHR21563">
    <property type="entry name" value="ZINC FINGER C3H1 DOMAIN-CONTAINING PROTEIN"/>
    <property type="match status" value="1"/>
</dbReference>
<feature type="region of interest" description="Disordered" evidence="1">
    <location>
        <begin position="162"/>
        <end position="195"/>
    </location>
</feature>
<name>A0ABN9L776_9NEOB</name>
<reference evidence="2" key="1">
    <citation type="submission" date="2023-07" db="EMBL/GenBank/DDBJ databases">
        <authorList>
            <person name="Stuckert A."/>
        </authorList>
    </citation>
    <scope>NUCLEOTIDE SEQUENCE</scope>
</reference>
<feature type="compositionally biased region" description="Pro residues" evidence="1">
    <location>
        <begin position="169"/>
        <end position="186"/>
    </location>
</feature>
<feature type="region of interest" description="Disordered" evidence="1">
    <location>
        <begin position="73"/>
        <end position="96"/>
    </location>
</feature>
<organism evidence="2 3">
    <name type="scientific">Ranitomeya imitator</name>
    <name type="common">mimic poison frog</name>
    <dbReference type="NCBI Taxonomy" id="111125"/>
    <lineage>
        <taxon>Eukaryota</taxon>
        <taxon>Metazoa</taxon>
        <taxon>Chordata</taxon>
        <taxon>Craniata</taxon>
        <taxon>Vertebrata</taxon>
        <taxon>Euteleostomi</taxon>
        <taxon>Amphibia</taxon>
        <taxon>Batrachia</taxon>
        <taxon>Anura</taxon>
        <taxon>Neobatrachia</taxon>
        <taxon>Hyloidea</taxon>
        <taxon>Dendrobatidae</taxon>
        <taxon>Dendrobatinae</taxon>
        <taxon>Ranitomeya</taxon>
    </lineage>
</organism>
<feature type="region of interest" description="Disordered" evidence="1">
    <location>
        <begin position="1"/>
        <end position="53"/>
    </location>
</feature>
<evidence type="ECO:0000313" key="2">
    <source>
        <dbReference type="EMBL" id="CAJ0933617.1"/>
    </source>
</evidence>
<evidence type="ECO:0000256" key="1">
    <source>
        <dbReference type="SAM" id="MobiDB-lite"/>
    </source>
</evidence>
<accession>A0ABN9L776</accession>
<protein>
    <submittedName>
        <fullName evidence="2">Uncharacterized protein</fullName>
    </submittedName>
</protein>
<dbReference type="PANTHER" id="PTHR21563:SF3">
    <property type="entry name" value="ZINC FINGER C3H1 DOMAIN-CONTAINING PROTEIN"/>
    <property type="match status" value="1"/>
</dbReference>
<feature type="region of interest" description="Disordered" evidence="1">
    <location>
        <begin position="355"/>
        <end position="401"/>
    </location>
</feature>
<evidence type="ECO:0000313" key="3">
    <source>
        <dbReference type="Proteomes" id="UP001176940"/>
    </source>
</evidence>
<feature type="compositionally biased region" description="Basic and acidic residues" evidence="1">
    <location>
        <begin position="355"/>
        <end position="365"/>
    </location>
</feature>
<feature type="region of interest" description="Disordered" evidence="1">
    <location>
        <begin position="309"/>
        <end position="343"/>
    </location>
</feature>
<dbReference type="Proteomes" id="UP001176940">
    <property type="component" value="Unassembled WGS sequence"/>
</dbReference>
<sequence>KQARRRQQTKAWKKLQQQKAEEKRKEEEENGKQAEDEERRKREEEIRKIRDLSNQEEQYNRFMKLVGDIKTRRSKSFDLDQKRAEKQGLENSGGIYQYDNYEEVAMDTDSETNSPGASPSRSYLPGNTVGCVPSVLCMTEQFPSEVWPSRCEGSMYDPVISKSSSEVPLPLPPLPPEEPEQPPKPPFADEEEEEEMMLREELLKSLANKRATKAEEQTSNNLPSSPLHINIMPVPRITLTCSNVNSATHRRTTTQIVRVLRPIRRVIKLPKHKSVVVTLNASDDSESDMEPVSPGLGVFGGLESMIKEARRTAEASKPKAPSKSEKENDPMRTPEALPDDKKIEYRLLREEIASREKQKLLKTDQSKAGSSPTHSDLDGDGNKRLVKDLKVTEAESRNMKQ</sequence>
<feature type="non-terminal residue" evidence="2">
    <location>
        <position position="401"/>
    </location>
</feature>
<gene>
    <name evidence="2" type="ORF">RIMI_LOCUS5600511</name>
</gene>
<dbReference type="EMBL" id="CAUEEQ010009660">
    <property type="protein sequence ID" value="CAJ0933617.1"/>
    <property type="molecule type" value="Genomic_DNA"/>
</dbReference>
<proteinExistence type="predicted"/>
<feature type="compositionally biased region" description="Basic residues" evidence="1">
    <location>
        <begin position="1"/>
        <end position="13"/>
    </location>
</feature>
<feature type="compositionally biased region" description="Basic and acidic residues" evidence="1">
    <location>
        <begin position="375"/>
        <end position="401"/>
    </location>
</feature>
<feature type="compositionally biased region" description="Basic and acidic residues" evidence="1">
    <location>
        <begin position="19"/>
        <end position="53"/>
    </location>
</feature>
<dbReference type="InterPro" id="IPR039278">
    <property type="entry name" value="Red1"/>
</dbReference>
<keyword evidence="3" id="KW-1185">Reference proteome</keyword>